<accession>A0ABS7NTP9</accession>
<reference evidence="2 3" key="1">
    <citation type="submission" date="2020-06" db="EMBL/GenBank/DDBJ databases">
        <title>Taxonomy, biology and ecology of Rhodococcus bacteria occurring in California pistachio and other woody hosts as revealed by genome sequence analyses.</title>
        <authorList>
            <person name="Gai Y."/>
            <person name="Riely B."/>
        </authorList>
    </citation>
    <scope>NUCLEOTIDE SEQUENCE [LARGE SCALE GENOMIC DNA]</scope>
    <source>
        <strain evidence="2 3">BP-284</strain>
    </source>
</reference>
<evidence type="ECO:0000313" key="3">
    <source>
        <dbReference type="Proteomes" id="UP001520140"/>
    </source>
</evidence>
<protein>
    <recommendedName>
        <fullName evidence="4">Transposase</fullName>
    </recommendedName>
</protein>
<proteinExistence type="predicted"/>
<feature type="region of interest" description="Disordered" evidence="1">
    <location>
        <begin position="1"/>
        <end position="23"/>
    </location>
</feature>
<sequence>MPRGTDTEPAAGGRRTSGGELRWSGVDELADALEGHPEQGSDVADGDLGGGEFASERSGVGADLRLLGFEAIAAGADVGHAGGEVTVPGDLEGVCGDQRLKAEIRQLREDVAILKAATTFFAGELDPRNR</sequence>
<name>A0ABS7NTP9_9NOCA</name>
<keyword evidence="3" id="KW-1185">Reference proteome</keyword>
<dbReference type="Proteomes" id="UP001520140">
    <property type="component" value="Unassembled WGS sequence"/>
</dbReference>
<evidence type="ECO:0000256" key="1">
    <source>
        <dbReference type="SAM" id="MobiDB-lite"/>
    </source>
</evidence>
<evidence type="ECO:0000313" key="2">
    <source>
        <dbReference type="EMBL" id="MBY6321403.1"/>
    </source>
</evidence>
<comment type="caution">
    <text evidence="2">The sequence shown here is derived from an EMBL/GenBank/DDBJ whole genome shotgun (WGS) entry which is preliminary data.</text>
</comment>
<organism evidence="2 3">
    <name type="scientific">Rhodococcoides kroppenstedtii</name>
    <dbReference type="NCBI Taxonomy" id="293050"/>
    <lineage>
        <taxon>Bacteria</taxon>
        <taxon>Bacillati</taxon>
        <taxon>Actinomycetota</taxon>
        <taxon>Actinomycetes</taxon>
        <taxon>Mycobacteriales</taxon>
        <taxon>Nocardiaceae</taxon>
        <taxon>Rhodococcoides</taxon>
    </lineage>
</organism>
<gene>
    <name evidence="2" type="ORF">HQ605_11255</name>
</gene>
<dbReference type="EMBL" id="JABUKG010000010">
    <property type="protein sequence ID" value="MBY6321403.1"/>
    <property type="molecule type" value="Genomic_DNA"/>
</dbReference>
<evidence type="ECO:0008006" key="4">
    <source>
        <dbReference type="Google" id="ProtNLM"/>
    </source>
</evidence>